<reference evidence="2 3" key="1">
    <citation type="journal article" date="2018" name="Sci. Rep.">
        <title>Comparative genomics provides insights into the lifestyle and reveals functional heterogeneity of dark septate endophytic fungi.</title>
        <authorList>
            <person name="Knapp D.G."/>
            <person name="Nemeth J.B."/>
            <person name="Barry K."/>
            <person name="Hainaut M."/>
            <person name="Henrissat B."/>
            <person name="Johnson J."/>
            <person name="Kuo A."/>
            <person name="Lim J.H.P."/>
            <person name="Lipzen A."/>
            <person name="Nolan M."/>
            <person name="Ohm R.A."/>
            <person name="Tamas L."/>
            <person name="Grigoriev I.V."/>
            <person name="Spatafora J.W."/>
            <person name="Nagy L.G."/>
            <person name="Kovacs G.M."/>
        </authorList>
    </citation>
    <scope>NUCLEOTIDE SEQUENCE [LARGE SCALE GENOMIC DNA]</scope>
    <source>
        <strain evidence="2 3">DSE2036</strain>
    </source>
</reference>
<evidence type="ECO:0000256" key="1">
    <source>
        <dbReference type="SAM" id="MobiDB-lite"/>
    </source>
</evidence>
<gene>
    <name evidence="2" type="ORF">DM02DRAFT_233553</name>
</gene>
<evidence type="ECO:0000313" key="2">
    <source>
        <dbReference type="EMBL" id="PVI07818.1"/>
    </source>
</evidence>
<name>A0A2V1EB45_9PLEO</name>
<organism evidence="2 3">
    <name type="scientific">Periconia macrospinosa</name>
    <dbReference type="NCBI Taxonomy" id="97972"/>
    <lineage>
        <taxon>Eukaryota</taxon>
        <taxon>Fungi</taxon>
        <taxon>Dikarya</taxon>
        <taxon>Ascomycota</taxon>
        <taxon>Pezizomycotina</taxon>
        <taxon>Dothideomycetes</taxon>
        <taxon>Pleosporomycetidae</taxon>
        <taxon>Pleosporales</taxon>
        <taxon>Massarineae</taxon>
        <taxon>Periconiaceae</taxon>
        <taxon>Periconia</taxon>
    </lineage>
</organism>
<feature type="compositionally biased region" description="Polar residues" evidence="1">
    <location>
        <begin position="20"/>
        <end position="30"/>
    </location>
</feature>
<keyword evidence="3" id="KW-1185">Reference proteome</keyword>
<proteinExistence type="predicted"/>
<dbReference type="Proteomes" id="UP000244855">
    <property type="component" value="Unassembled WGS sequence"/>
</dbReference>
<accession>A0A2V1EB45</accession>
<protein>
    <submittedName>
        <fullName evidence="2">Uncharacterized protein</fullName>
    </submittedName>
</protein>
<feature type="compositionally biased region" description="Basic residues" evidence="1">
    <location>
        <begin position="1"/>
        <end position="10"/>
    </location>
</feature>
<dbReference type="AlphaFoldDB" id="A0A2V1EB45"/>
<evidence type="ECO:0000313" key="3">
    <source>
        <dbReference type="Proteomes" id="UP000244855"/>
    </source>
</evidence>
<dbReference type="EMBL" id="KZ805302">
    <property type="protein sequence ID" value="PVI07818.1"/>
    <property type="molecule type" value="Genomic_DNA"/>
</dbReference>
<feature type="region of interest" description="Disordered" evidence="1">
    <location>
        <begin position="1"/>
        <end position="41"/>
    </location>
</feature>
<sequence length="177" mass="19912">MSQIRKKKKKTTDLHRFSHPTRNTPTSQLVCSPHHDPSSPGNLCPTPDAALSDPRLLDLIIQQDWIFRHHGESRRTRHGKVTGRNCLPTNYLLTFPMYELIDNPILLLSVPCFFPHGVGVERRERPDGVCTLQPLLLYGWRNNGCQVPRYAASAGSGSEADVVRKQVTFLADPEGSF</sequence>